<feature type="active site" description="Proton donor" evidence="3">
    <location>
        <position position="116"/>
    </location>
</feature>
<dbReference type="PIRSF" id="PIRSF005604">
    <property type="entry name" value="XET"/>
    <property type="match status" value="1"/>
</dbReference>
<dbReference type="GO" id="GO:0010411">
    <property type="term" value="P:xyloglucan metabolic process"/>
    <property type="evidence" value="ECO:0007669"/>
    <property type="project" value="InterPro"/>
</dbReference>
<dbReference type="SUPFAM" id="SSF49899">
    <property type="entry name" value="Concanavalin A-like lectins/glucanases"/>
    <property type="match status" value="1"/>
</dbReference>
<sequence>MMVSFQVCLLISISFIAGQCACDGSADEVLFYQNYYEKYGGDHLIVSDEGKEVSLLIDQHTGSGFTSNQNFGSGDFHINLKIPNKSSSGIITTFYLMSQSVDEPNSGIPHDEVDFEFLGGNDKYTLSTNVFASDGGHREQQFNLWFDPTTGFHSYRILWNQYNIVFFVDDVPIRIFKNNTDRGVNFPSNPMHIEATIWNDTNWVGEVDWSQGSFTAYYRNFSINGCQYQESNLQDCYSNNYYWNPITTLSPEQYLKYEDLRGNMTYDYCHYNATDFPECMLNN</sequence>
<dbReference type="InterPro" id="IPR013320">
    <property type="entry name" value="ConA-like_dom_sf"/>
</dbReference>
<evidence type="ECO:0000313" key="6">
    <source>
        <dbReference type="EMBL" id="PHT50283.1"/>
    </source>
</evidence>
<dbReference type="InterPro" id="IPR016455">
    <property type="entry name" value="XTH"/>
</dbReference>
<dbReference type="GO" id="GO:0016762">
    <property type="term" value="F:xyloglucan:xyloglucosyl transferase activity"/>
    <property type="evidence" value="ECO:0007669"/>
    <property type="project" value="InterPro"/>
</dbReference>
<organism evidence="6 7">
    <name type="scientific">Capsicum baccatum</name>
    <name type="common">Peruvian pepper</name>
    <dbReference type="NCBI Taxonomy" id="33114"/>
    <lineage>
        <taxon>Eukaryota</taxon>
        <taxon>Viridiplantae</taxon>
        <taxon>Streptophyta</taxon>
        <taxon>Embryophyta</taxon>
        <taxon>Tracheophyta</taxon>
        <taxon>Spermatophyta</taxon>
        <taxon>Magnoliopsida</taxon>
        <taxon>eudicotyledons</taxon>
        <taxon>Gunneridae</taxon>
        <taxon>Pentapetalae</taxon>
        <taxon>asterids</taxon>
        <taxon>lamiids</taxon>
        <taxon>Solanales</taxon>
        <taxon>Solanaceae</taxon>
        <taxon>Solanoideae</taxon>
        <taxon>Capsiceae</taxon>
        <taxon>Capsicum</taxon>
    </lineage>
</organism>
<evidence type="ECO:0000313" key="7">
    <source>
        <dbReference type="Proteomes" id="UP000224567"/>
    </source>
</evidence>
<evidence type="ECO:0000256" key="2">
    <source>
        <dbReference type="ARBA" id="ARBA00023295"/>
    </source>
</evidence>
<keyword evidence="1" id="KW-0378">Hydrolase</keyword>
<dbReference type="EMBL" id="MLFT02000004">
    <property type="protein sequence ID" value="PHT50283.1"/>
    <property type="molecule type" value="Genomic_DNA"/>
</dbReference>
<dbReference type="AlphaFoldDB" id="A0A2G2WYI2"/>
<keyword evidence="7" id="KW-1185">Reference proteome</keyword>
<dbReference type="OrthoDB" id="2015456at2759"/>
<dbReference type="PROSITE" id="PS51762">
    <property type="entry name" value="GH16_2"/>
    <property type="match status" value="1"/>
</dbReference>
<evidence type="ECO:0000259" key="5">
    <source>
        <dbReference type="PROSITE" id="PS51762"/>
    </source>
</evidence>
<dbReference type="Proteomes" id="UP000224567">
    <property type="component" value="Unassembled WGS sequence"/>
</dbReference>
<dbReference type="Pfam" id="PF00722">
    <property type="entry name" value="Glyco_hydro_16"/>
    <property type="match status" value="1"/>
</dbReference>
<dbReference type="PANTHER" id="PTHR31062">
    <property type="entry name" value="XYLOGLUCAN ENDOTRANSGLUCOSYLASE/HYDROLASE PROTEIN 8-RELATED"/>
    <property type="match status" value="1"/>
</dbReference>
<keyword evidence="4" id="KW-0732">Signal</keyword>
<evidence type="ECO:0000256" key="4">
    <source>
        <dbReference type="SAM" id="SignalP"/>
    </source>
</evidence>
<dbReference type="InterPro" id="IPR044791">
    <property type="entry name" value="Beta-glucanase/XTH"/>
</dbReference>
<feature type="domain" description="GH16" evidence="5">
    <location>
        <begin position="25"/>
        <end position="218"/>
    </location>
</feature>
<reference evidence="7" key="2">
    <citation type="journal article" date="2017" name="J. Anim. Genet.">
        <title>Multiple reference genome sequences of hot pepper reveal the massive evolution of plant disease resistance genes by retroduplication.</title>
        <authorList>
            <person name="Kim S."/>
            <person name="Park J."/>
            <person name="Yeom S.-I."/>
            <person name="Kim Y.-M."/>
            <person name="Seo E."/>
            <person name="Kim K.-T."/>
            <person name="Kim M.-S."/>
            <person name="Lee J.M."/>
            <person name="Cheong K."/>
            <person name="Shin H.-S."/>
            <person name="Kim S.-B."/>
            <person name="Han K."/>
            <person name="Lee J."/>
            <person name="Park M."/>
            <person name="Lee H.-A."/>
            <person name="Lee H.-Y."/>
            <person name="Lee Y."/>
            <person name="Oh S."/>
            <person name="Lee J.H."/>
            <person name="Choi E."/>
            <person name="Choi E."/>
            <person name="Lee S.E."/>
            <person name="Jeon J."/>
            <person name="Kim H."/>
            <person name="Choi G."/>
            <person name="Song H."/>
            <person name="Lee J."/>
            <person name="Lee S.-C."/>
            <person name="Kwon J.-K."/>
            <person name="Lee H.-Y."/>
            <person name="Koo N."/>
            <person name="Hong Y."/>
            <person name="Kim R.W."/>
            <person name="Kang W.-H."/>
            <person name="Huh J.H."/>
            <person name="Kang B.-C."/>
            <person name="Yang T.-J."/>
            <person name="Lee Y.-H."/>
            <person name="Bennetzen J.L."/>
            <person name="Choi D."/>
        </authorList>
    </citation>
    <scope>NUCLEOTIDE SEQUENCE [LARGE SCALE GENOMIC DNA]</scope>
    <source>
        <strain evidence="7">cv. PBC81</strain>
    </source>
</reference>
<dbReference type="STRING" id="33114.A0A2G2WYI2"/>
<dbReference type="InterPro" id="IPR000757">
    <property type="entry name" value="Beta-glucanase-like"/>
</dbReference>
<proteinExistence type="predicted"/>
<gene>
    <name evidence="6" type="ORF">CQW23_10030</name>
</gene>
<keyword evidence="2" id="KW-0326">Glycosidase</keyword>
<feature type="active site" description="Nucleophile" evidence="3">
    <location>
        <position position="112"/>
    </location>
</feature>
<accession>A0A2G2WYI2</accession>
<dbReference type="GO" id="GO:0042546">
    <property type="term" value="P:cell wall biogenesis"/>
    <property type="evidence" value="ECO:0007669"/>
    <property type="project" value="InterPro"/>
</dbReference>
<evidence type="ECO:0000256" key="1">
    <source>
        <dbReference type="ARBA" id="ARBA00022801"/>
    </source>
</evidence>
<feature type="chain" id="PRO_5013888484" description="GH16 domain-containing protein" evidence="4">
    <location>
        <begin position="19"/>
        <end position="283"/>
    </location>
</feature>
<protein>
    <recommendedName>
        <fullName evidence="5">GH16 domain-containing protein</fullName>
    </recommendedName>
</protein>
<reference evidence="6 7" key="1">
    <citation type="journal article" date="2017" name="Genome Biol.">
        <title>New reference genome sequences of hot pepper reveal the massive evolution of plant disease-resistance genes by retroduplication.</title>
        <authorList>
            <person name="Kim S."/>
            <person name="Park J."/>
            <person name="Yeom S.I."/>
            <person name="Kim Y.M."/>
            <person name="Seo E."/>
            <person name="Kim K.T."/>
            <person name="Kim M.S."/>
            <person name="Lee J.M."/>
            <person name="Cheong K."/>
            <person name="Shin H.S."/>
            <person name="Kim S.B."/>
            <person name="Han K."/>
            <person name="Lee J."/>
            <person name="Park M."/>
            <person name="Lee H.A."/>
            <person name="Lee H.Y."/>
            <person name="Lee Y."/>
            <person name="Oh S."/>
            <person name="Lee J.H."/>
            <person name="Choi E."/>
            <person name="Choi E."/>
            <person name="Lee S.E."/>
            <person name="Jeon J."/>
            <person name="Kim H."/>
            <person name="Choi G."/>
            <person name="Song H."/>
            <person name="Lee J."/>
            <person name="Lee S.C."/>
            <person name="Kwon J.K."/>
            <person name="Lee H.Y."/>
            <person name="Koo N."/>
            <person name="Hong Y."/>
            <person name="Kim R.W."/>
            <person name="Kang W.H."/>
            <person name="Huh J.H."/>
            <person name="Kang B.C."/>
            <person name="Yang T.J."/>
            <person name="Lee Y.H."/>
            <person name="Bennetzen J.L."/>
            <person name="Choi D."/>
        </authorList>
    </citation>
    <scope>NUCLEOTIDE SEQUENCE [LARGE SCALE GENOMIC DNA]</scope>
    <source>
        <strain evidence="7">cv. PBC81</strain>
    </source>
</reference>
<feature type="signal peptide" evidence="4">
    <location>
        <begin position="1"/>
        <end position="18"/>
    </location>
</feature>
<name>A0A2G2WYI2_CAPBA</name>
<comment type="caution">
    <text evidence="6">The sequence shown here is derived from an EMBL/GenBank/DDBJ whole genome shotgun (WGS) entry which is preliminary data.</text>
</comment>
<dbReference type="GO" id="GO:0004553">
    <property type="term" value="F:hydrolase activity, hydrolyzing O-glycosyl compounds"/>
    <property type="evidence" value="ECO:0007669"/>
    <property type="project" value="InterPro"/>
</dbReference>
<dbReference type="Gene3D" id="2.60.120.200">
    <property type="match status" value="1"/>
</dbReference>
<evidence type="ECO:0000256" key="3">
    <source>
        <dbReference type="PIRSR" id="PIRSR005604-1"/>
    </source>
</evidence>